<dbReference type="EMBL" id="AP021874">
    <property type="protein sequence ID" value="BBO68580.1"/>
    <property type="molecule type" value="Genomic_DNA"/>
</dbReference>
<dbReference type="AlphaFoldDB" id="A0A5K7YK97"/>
<accession>A0A5K7YK97</accession>
<dbReference type="RefSeq" id="WP_155316725.1">
    <property type="nucleotide sequence ID" value="NZ_AP021874.1"/>
</dbReference>
<keyword evidence="2" id="KW-1185">Reference proteome</keyword>
<dbReference type="Proteomes" id="UP000427906">
    <property type="component" value="Chromosome"/>
</dbReference>
<evidence type="ECO:0000313" key="1">
    <source>
        <dbReference type="EMBL" id="BBO68580.1"/>
    </source>
</evidence>
<organism evidence="1 2">
    <name type="scientific">Desulfosarcina alkanivorans</name>
    <dbReference type="NCBI Taxonomy" id="571177"/>
    <lineage>
        <taxon>Bacteria</taxon>
        <taxon>Pseudomonadati</taxon>
        <taxon>Thermodesulfobacteriota</taxon>
        <taxon>Desulfobacteria</taxon>
        <taxon>Desulfobacterales</taxon>
        <taxon>Desulfosarcinaceae</taxon>
        <taxon>Desulfosarcina</taxon>
    </lineage>
</organism>
<dbReference type="KEGG" id="dalk:DSCA_25100"/>
<sequence length="118" mass="11999">MINPGVGESKADVGVFGSGGGGLGVNASADAFIGYIKGDISNVSGTTINQNCTVGPLSITSIVDNNTGDFLGGTLGLGPSATFIGGSVSGSFTETYTFRDFLNEIRNFFDNPYGDPCK</sequence>
<reference evidence="1 2" key="1">
    <citation type="submission" date="2019-11" db="EMBL/GenBank/DDBJ databases">
        <title>Comparative genomics of hydrocarbon-degrading Desulfosarcina strains.</title>
        <authorList>
            <person name="Watanabe M."/>
            <person name="Kojima H."/>
            <person name="Fukui M."/>
        </authorList>
    </citation>
    <scope>NUCLEOTIDE SEQUENCE [LARGE SCALE GENOMIC DNA]</scope>
    <source>
        <strain evidence="1 2">PL12</strain>
    </source>
</reference>
<proteinExistence type="predicted"/>
<gene>
    <name evidence="1" type="ORF">DSCA_25100</name>
</gene>
<protein>
    <submittedName>
        <fullName evidence="1">Uncharacterized protein</fullName>
    </submittedName>
</protein>
<name>A0A5K7YK97_9BACT</name>
<evidence type="ECO:0000313" key="2">
    <source>
        <dbReference type="Proteomes" id="UP000427906"/>
    </source>
</evidence>